<dbReference type="GO" id="GO:0016020">
    <property type="term" value="C:membrane"/>
    <property type="evidence" value="ECO:0007669"/>
    <property type="project" value="UniProtKB-SubCell"/>
</dbReference>
<accession>A0A7S8ECI8</accession>
<feature type="transmembrane region" description="Helical" evidence="7">
    <location>
        <begin position="121"/>
        <end position="139"/>
    </location>
</feature>
<dbReference type="Gene3D" id="3.40.50.720">
    <property type="entry name" value="NAD(P)-binding Rossmann-like Domain"/>
    <property type="match status" value="1"/>
</dbReference>
<feature type="transmembrane region" description="Helical" evidence="7">
    <location>
        <begin position="57"/>
        <end position="73"/>
    </location>
</feature>
<reference evidence="9 10" key="1">
    <citation type="submission" date="2020-02" db="EMBL/GenBank/DDBJ databases">
        <authorList>
            <person name="Zheng R.K."/>
            <person name="Sun C.M."/>
        </authorList>
    </citation>
    <scope>NUCLEOTIDE SEQUENCE [LARGE SCALE GENOMIC DNA]</scope>
    <source>
        <strain evidence="10">rifampicinis</strain>
    </source>
</reference>
<evidence type="ECO:0000256" key="1">
    <source>
        <dbReference type="ARBA" id="ARBA00004141"/>
    </source>
</evidence>
<comment type="similarity">
    <text evidence="2">Belongs to the bacterial sugar transferase family.</text>
</comment>
<evidence type="ECO:0000256" key="2">
    <source>
        <dbReference type="ARBA" id="ARBA00006464"/>
    </source>
</evidence>
<evidence type="ECO:0000256" key="5">
    <source>
        <dbReference type="ARBA" id="ARBA00022989"/>
    </source>
</evidence>
<dbReference type="NCBIfam" id="TIGR03025">
    <property type="entry name" value="EPS_sugtrans"/>
    <property type="match status" value="1"/>
</dbReference>
<keyword evidence="6 7" id="KW-0472">Membrane</keyword>
<evidence type="ECO:0000256" key="3">
    <source>
        <dbReference type="ARBA" id="ARBA00022679"/>
    </source>
</evidence>
<proteinExistence type="inferred from homology"/>
<evidence type="ECO:0000256" key="6">
    <source>
        <dbReference type="ARBA" id="ARBA00023136"/>
    </source>
</evidence>
<dbReference type="Pfam" id="PF13727">
    <property type="entry name" value="CoA_binding_3"/>
    <property type="match status" value="1"/>
</dbReference>
<protein>
    <submittedName>
        <fullName evidence="9">Sugar transferase</fullName>
    </submittedName>
</protein>
<dbReference type="Proteomes" id="UP000594468">
    <property type="component" value="Chromosome"/>
</dbReference>
<dbReference type="InterPro" id="IPR003362">
    <property type="entry name" value="Bact_transf"/>
</dbReference>
<dbReference type="GO" id="GO:0016780">
    <property type="term" value="F:phosphotransferase activity, for other substituted phosphate groups"/>
    <property type="evidence" value="ECO:0007669"/>
    <property type="project" value="TreeGrafter"/>
</dbReference>
<name>A0A7S8ECI8_9CHLR</name>
<dbReference type="PANTHER" id="PTHR30576">
    <property type="entry name" value="COLANIC BIOSYNTHESIS UDP-GLUCOSE LIPID CARRIER TRANSFERASE"/>
    <property type="match status" value="1"/>
</dbReference>
<dbReference type="SUPFAM" id="SSF51735">
    <property type="entry name" value="NAD(P)-binding Rossmann-fold domains"/>
    <property type="match status" value="1"/>
</dbReference>
<feature type="domain" description="Bacterial sugar transferase" evidence="8">
    <location>
        <begin position="289"/>
        <end position="476"/>
    </location>
</feature>
<evidence type="ECO:0000259" key="8">
    <source>
        <dbReference type="Pfam" id="PF02397"/>
    </source>
</evidence>
<keyword evidence="4 7" id="KW-0812">Transmembrane</keyword>
<dbReference type="RefSeq" id="WP_195172515.1">
    <property type="nucleotide sequence ID" value="NZ_CP062983.1"/>
</dbReference>
<keyword evidence="5 7" id="KW-1133">Transmembrane helix</keyword>
<evidence type="ECO:0000313" key="9">
    <source>
        <dbReference type="EMBL" id="QPC84452.1"/>
    </source>
</evidence>
<dbReference type="AlphaFoldDB" id="A0A7S8ECI8"/>
<dbReference type="InterPro" id="IPR017475">
    <property type="entry name" value="EPS_sugar_tfrase"/>
</dbReference>
<evidence type="ECO:0000256" key="7">
    <source>
        <dbReference type="SAM" id="Phobius"/>
    </source>
</evidence>
<feature type="transmembrane region" description="Helical" evidence="7">
    <location>
        <begin position="93"/>
        <end position="115"/>
    </location>
</feature>
<comment type="subcellular location">
    <subcellularLocation>
        <location evidence="1">Membrane</location>
        <topology evidence="1">Multi-pass membrane protein</topology>
    </subcellularLocation>
</comment>
<feature type="transmembrane region" description="Helical" evidence="7">
    <location>
        <begin position="291"/>
        <end position="315"/>
    </location>
</feature>
<keyword evidence="3 9" id="KW-0808">Transferase</keyword>
<evidence type="ECO:0000256" key="4">
    <source>
        <dbReference type="ARBA" id="ARBA00022692"/>
    </source>
</evidence>
<dbReference type="PANTHER" id="PTHR30576:SF10">
    <property type="entry name" value="SLL5057 PROTEIN"/>
    <property type="match status" value="1"/>
</dbReference>
<keyword evidence="10" id="KW-1185">Reference proteome</keyword>
<dbReference type="EMBL" id="CP062983">
    <property type="protein sequence ID" value="QPC84452.1"/>
    <property type="molecule type" value="Genomic_DNA"/>
</dbReference>
<dbReference type="Pfam" id="PF02397">
    <property type="entry name" value="Bac_transf"/>
    <property type="match status" value="1"/>
</dbReference>
<organism evidence="9 10">
    <name type="scientific">Phototrophicus methaneseepsis</name>
    <dbReference type="NCBI Taxonomy" id="2710758"/>
    <lineage>
        <taxon>Bacteria</taxon>
        <taxon>Bacillati</taxon>
        <taxon>Chloroflexota</taxon>
        <taxon>Candidatus Thermofontia</taxon>
        <taxon>Phototrophicales</taxon>
        <taxon>Phototrophicaceae</taxon>
        <taxon>Phototrophicus</taxon>
    </lineage>
</organism>
<evidence type="ECO:0000313" key="10">
    <source>
        <dbReference type="Proteomes" id="UP000594468"/>
    </source>
</evidence>
<feature type="transmembrane region" description="Helical" evidence="7">
    <location>
        <begin position="17"/>
        <end position="37"/>
    </location>
</feature>
<gene>
    <name evidence="9" type="ORF">G4Y79_08775</name>
</gene>
<dbReference type="KEGG" id="pmet:G4Y79_08775"/>
<sequence length="482" mass="55005">MSTNTTTPESKRIEPRWLFPLIDAILVVISFALAYLLRYELQLIRPVLDPFRREFTPYLPYALLLALILYINYSNNGLYRNVRERTWLEEVTLIGNGVAFGTVILLAVFFVFQPLVTSRLMLIYVAAISVAMLSLARLVRRWVLAYLRNKGIGVQRVLIVGMGDTGQAVLRAILARTELGYKVVGYLDDNPRKGDVDIGRVPGLGNTRNLRAAIRTHGVDIVISTLRWKHYDLILETARICRQTGVEVRLVPDIFQLNMRQVQVETLDGIPLLGISGPESFRGADRLVKRALDIIIVVLTSVAWVPVFLVTALAVKLDSSGPVIYRQQRIGENGREFSMYKFRTMVTNADELRDQIIEQHQLDPRHPKIPDDPRITKVGKFLRRLSLDELPNLINVLRGEMSMVGPRPPMPDEVALYEPWHRQRLNIIPGITGLWQVSGRSEVPFDEMCLLDIYYIENWSLKMDIQILLRTIPRVLLRSGAY</sequence>
<dbReference type="InterPro" id="IPR036291">
    <property type="entry name" value="NAD(P)-bd_dom_sf"/>
</dbReference>